<dbReference type="Pfam" id="PF00443">
    <property type="entry name" value="UCH"/>
    <property type="match status" value="1"/>
</dbReference>
<feature type="region of interest" description="Disordered" evidence="11">
    <location>
        <begin position="401"/>
        <end position="461"/>
    </location>
</feature>
<keyword evidence="4" id="KW-0645">Protease</keyword>
<dbReference type="Pfam" id="PF19718">
    <property type="entry name" value="USP47_C"/>
    <property type="match status" value="1"/>
</dbReference>
<feature type="region of interest" description="Disordered" evidence="11">
    <location>
        <begin position="1265"/>
        <end position="1290"/>
    </location>
</feature>
<evidence type="ECO:0000256" key="10">
    <source>
        <dbReference type="ARBA" id="ARBA00032453"/>
    </source>
</evidence>
<dbReference type="PROSITE" id="PS50235">
    <property type="entry name" value="USP_3"/>
    <property type="match status" value="1"/>
</dbReference>
<evidence type="ECO:0000256" key="5">
    <source>
        <dbReference type="ARBA" id="ARBA00022786"/>
    </source>
</evidence>
<dbReference type="PROSITE" id="PS00973">
    <property type="entry name" value="USP_2"/>
    <property type="match status" value="1"/>
</dbReference>
<keyword evidence="7" id="KW-0788">Thiol protease</keyword>
<dbReference type="InterPro" id="IPR050164">
    <property type="entry name" value="Peptidase_C19"/>
</dbReference>
<dbReference type="PROSITE" id="PS00972">
    <property type="entry name" value="USP_1"/>
    <property type="match status" value="1"/>
</dbReference>
<evidence type="ECO:0000256" key="3">
    <source>
        <dbReference type="ARBA" id="ARBA00012759"/>
    </source>
</evidence>
<evidence type="ECO:0000256" key="2">
    <source>
        <dbReference type="ARBA" id="ARBA00009085"/>
    </source>
</evidence>
<evidence type="ECO:0000256" key="8">
    <source>
        <dbReference type="ARBA" id="ARBA00026136"/>
    </source>
</evidence>
<feature type="compositionally biased region" description="Basic and acidic residues" evidence="11">
    <location>
        <begin position="1265"/>
        <end position="1279"/>
    </location>
</feature>
<feature type="compositionally biased region" description="Low complexity" evidence="11">
    <location>
        <begin position="863"/>
        <end position="898"/>
    </location>
</feature>
<feature type="region of interest" description="Disordered" evidence="11">
    <location>
        <begin position="1"/>
        <end position="21"/>
    </location>
</feature>
<evidence type="ECO:0000256" key="7">
    <source>
        <dbReference type="ARBA" id="ARBA00022807"/>
    </source>
</evidence>
<evidence type="ECO:0000256" key="6">
    <source>
        <dbReference type="ARBA" id="ARBA00022801"/>
    </source>
</evidence>
<evidence type="ECO:0000256" key="4">
    <source>
        <dbReference type="ARBA" id="ARBA00022670"/>
    </source>
</evidence>
<dbReference type="InterPro" id="IPR045578">
    <property type="entry name" value="USP47_C"/>
</dbReference>
<feature type="region of interest" description="Disordered" evidence="11">
    <location>
        <begin position="847"/>
        <end position="971"/>
    </location>
</feature>
<evidence type="ECO:0000313" key="13">
    <source>
        <dbReference type="EMBL" id="CAG6701108.1"/>
    </source>
</evidence>
<comment type="catalytic activity">
    <reaction evidence="1">
        <text>Thiol-dependent hydrolysis of ester, thioester, amide, peptide and isopeptide bonds formed by the C-terminal Gly of ubiquitin (a 76-residue protein attached to proteins as an intracellular targeting signal).</text>
        <dbReference type="EC" id="3.4.19.12"/>
    </reaction>
</comment>
<feature type="domain" description="USP" evidence="12">
    <location>
        <begin position="157"/>
        <end position="546"/>
    </location>
</feature>
<dbReference type="EMBL" id="HBUF01339692">
    <property type="protein sequence ID" value="CAG6701107.1"/>
    <property type="molecule type" value="Transcribed_RNA"/>
</dbReference>
<name>A0A8D8U7W9_9HEMI</name>
<evidence type="ECO:0000259" key="12">
    <source>
        <dbReference type="PROSITE" id="PS50235"/>
    </source>
</evidence>
<dbReference type="InterPro" id="IPR038765">
    <property type="entry name" value="Papain-like_cys_pep_sf"/>
</dbReference>
<dbReference type="InterPro" id="IPR028889">
    <property type="entry name" value="USP"/>
</dbReference>
<evidence type="ECO:0000256" key="9">
    <source>
        <dbReference type="ARBA" id="ARBA00029910"/>
    </source>
</evidence>
<dbReference type="GO" id="GO:0006508">
    <property type="term" value="P:proteolysis"/>
    <property type="evidence" value="ECO:0007669"/>
    <property type="project" value="UniProtKB-KW"/>
</dbReference>
<feature type="compositionally biased region" description="Basic and acidic residues" evidence="11">
    <location>
        <begin position="1"/>
        <end position="10"/>
    </location>
</feature>
<dbReference type="PANTHER" id="PTHR24006">
    <property type="entry name" value="UBIQUITIN CARBOXYL-TERMINAL HYDROLASE"/>
    <property type="match status" value="1"/>
</dbReference>
<dbReference type="EC" id="3.4.19.12" evidence="3"/>
<dbReference type="EMBL" id="HBUF01339693">
    <property type="protein sequence ID" value="CAG6701108.1"/>
    <property type="molecule type" value="Transcribed_RNA"/>
</dbReference>
<proteinExistence type="inferred from homology"/>
<dbReference type="GO" id="GO:0005829">
    <property type="term" value="C:cytosol"/>
    <property type="evidence" value="ECO:0007669"/>
    <property type="project" value="TreeGrafter"/>
</dbReference>
<dbReference type="PANTHER" id="PTHR24006:SF702">
    <property type="entry name" value="UBIQUITIN CARBOXYL-TERMINAL HYDROLASE 47"/>
    <property type="match status" value="1"/>
</dbReference>
<dbReference type="InterPro" id="IPR018200">
    <property type="entry name" value="USP_CS"/>
</dbReference>
<feature type="compositionally biased region" description="Acidic residues" evidence="11">
    <location>
        <begin position="428"/>
        <end position="442"/>
    </location>
</feature>
<dbReference type="GO" id="GO:0004843">
    <property type="term" value="F:cysteine-type deubiquitinase activity"/>
    <property type="evidence" value="ECO:0007669"/>
    <property type="project" value="UniProtKB-EC"/>
</dbReference>
<reference evidence="13" key="1">
    <citation type="submission" date="2021-05" db="EMBL/GenBank/DDBJ databases">
        <authorList>
            <person name="Alioto T."/>
            <person name="Alioto T."/>
            <person name="Gomez Garrido J."/>
        </authorList>
    </citation>
    <scope>NUCLEOTIDE SEQUENCE</scope>
</reference>
<accession>A0A8D8U7W9</accession>
<evidence type="ECO:0000256" key="11">
    <source>
        <dbReference type="SAM" id="MobiDB-lite"/>
    </source>
</evidence>
<dbReference type="Gene3D" id="3.90.70.10">
    <property type="entry name" value="Cysteine proteinases"/>
    <property type="match status" value="1"/>
</dbReference>
<dbReference type="CDD" id="cd02659">
    <property type="entry name" value="peptidase_C19C"/>
    <property type="match status" value="1"/>
</dbReference>
<organism evidence="13">
    <name type="scientific">Cacopsylla melanoneura</name>
    <dbReference type="NCBI Taxonomy" id="428564"/>
    <lineage>
        <taxon>Eukaryota</taxon>
        <taxon>Metazoa</taxon>
        <taxon>Ecdysozoa</taxon>
        <taxon>Arthropoda</taxon>
        <taxon>Hexapoda</taxon>
        <taxon>Insecta</taxon>
        <taxon>Pterygota</taxon>
        <taxon>Neoptera</taxon>
        <taxon>Paraneoptera</taxon>
        <taxon>Hemiptera</taxon>
        <taxon>Sternorrhyncha</taxon>
        <taxon>Psylloidea</taxon>
        <taxon>Psyllidae</taxon>
        <taxon>Psyllinae</taxon>
        <taxon>Cacopsylla</taxon>
    </lineage>
</organism>
<evidence type="ECO:0000256" key="1">
    <source>
        <dbReference type="ARBA" id="ARBA00000707"/>
    </source>
</evidence>
<dbReference type="GO" id="GO:0005634">
    <property type="term" value="C:nucleus"/>
    <property type="evidence" value="ECO:0007669"/>
    <property type="project" value="TreeGrafter"/>
</dbReference>
<dbReference type="SUPFAM" id="SSF54001">
    <property type="entry name" value="Cysteine proteinases"/>
    <property type="match status" value="1"/>
</dbReference>
<protein>
    <recommendedName>
        <fullName evidence="8">Ubiquitin carboxyl-terminal hydrolase 47</fullName>
        <ecNumber evidence="3">3.4.19.12</ecNumber>
    </recommendedName>
    <alternativeName>
        <fullName evidence="9">Ubiquitin thioesterase 47</fullName>
    </alternativeName>
    <alternativeName>
        <fullName evidence="10">Ubiquitin-specific-processing protease 47</fullName>
    </alternativeName>
</protein>
<sequence>MCLTKDEMVSKIEQGSPGGGAPTTVRIVGGSHAVNIQTSLKRSVPEFVAVLTTRYNFPIESFKSICVSCAAGSPVTFDNKVVDFTGPTAESSTIEDLMGVVIPESNAPPSEPQYIFKLDHNGKGAESNGLATNQDEEGACHEENQLDPSVSNPVSFVGLVNQAMTCYLNSLIQALFMTPEFRNAVYRWKYEGAEDKTITYQLQKLFVNLQTSSRTAVETTDLTRSFGWESSDAWQQHDIQELCRVLFDALETQFKESKTATGQADLINNLYQGKMRDYVKCLECGTEKSREDSFLDIPLPVRPFGSNVAYADVMEAMRAFVRPETLDGANQYHCDKCGKKCDAHKGLKFTEFPYLLTLHLMRFDFDYSTMHRIKLNDKVKFPRVLNLNSFYAAEPVFEKEKEEESEGFPEEIPIKCDDSSTTDSGSALDDESCQDQDVDEGIDISHPEPSSSSSSATKDPALSARGPYVYELFSIMIHSGSASGGHYYAYIKNFSTNEWYCFNDQSVTRITDEDIHKSYGGGPARGYYSGVYSSSTNAYMLMYRQIDKERNVQAISKDEFPQHIKELHERLQKEEADKVNNRGAGALRVQVYAKKTTSDNSNSSEGDKVKIFLARDATVRELQEQAFEMLNMKEVTALDQCRLVKVDNYRNTFEPLENPDELVEEILEGGSKLKSRRMPFDMLLEYKQPGEEFQTYVPGCTRVNMFQIDVESGCVSGPTELKTNVKSSVKELKSQILNEHNLAMNTPLYIALDIPRSNPVYLRDETAQLKHEFDCSKIDYFCGTSAPRKIYVCFNKMDHDPEVEFEKSAMFSIIQRIANTIRLTVQLPDVDPDTLSKYRITSLKKYTNVTSESSSSDPPPPSSSEEVTSPSPSLLPLLLNSQDVNQSDQSTSEDSSLTDSERTLMGDDPDESRDDLIPSEGHIQELDLDNTNMTFSLSSGTTSGKPDVPSICLTSSSSSTPSRHYEDEDEQEKMERALRTTLYKHFKVLDANFNANITIDRPQLMIEIDKRTTTAYLMKHLEPYVRVPSSNFCICTYDQHEIEHKLTNTMENLTDGEVITVKLKRILQEGECQMKVYRMIEDKDPQFLLEMIISKGQSIGDIKAEVVEEVNKKLSSDLQVERCRLREKSWKKAGKIHLSPQIIGREVIVFNPWEVFLQEINGSEIKTDDNQTVLSTRRYNPDQNTLDNIEEIVIEDITLASMKAEISKHSGIPVEFVDTILIRETSFTVTSEILSDLHRQAWNTEPPDYLIDGKLVVYCDNRVERKSRESSHDDTKSSDSKPSYLTRKKEKALKIVTQRGDTVTPQPD</sequence>
<feature type="compositionally biased region" description="Polar residues" evidence="11">
    <location>
        <begin position="929"/>
        <end position="944"/>
    </location>
</feature>
<dbReference type="GO" id="GO:0016579">
    <property type="term" value="P:protein deubiquitination"/>
    <property type="evidence" value="ECO:0007669"/>
    <property type="project" value="InterPro"/>
</dbReference>
<keyword evidence="6 13" id="KW-0378">Hydrolase</keyword>
<comment type="similarity">
    <text evidence="2">Belongs to the peptidase C19 family.</text>
</comment>
<dbReference type="InterPro" id="IPR001394">
    <property type="entry name" value="Peptidase_C19_UCH"/>
</dbReference>
<keyword evidence="5" id="KW-0833">Ubl conjugation pathway</keyword>